<comment type="caution">
    <text evidence="1">The sequence shown here is derived from an EMBL/GenBank/DDBJ whole genome shotgun (WGS) entry which is preliminary data.</text>
</comment>
<dbReference type="Proteomes" id="UP001186944">
    <property type="component" value="Unassembled WGS sequence"/>
</dbReference>
<reference evidence="1" key="1">
    <citation type="submission" date="2019-08" db="EMBL/GenBank/DDBJ databases">
        <title>The improved chromosome-level genome for the pearl oyster Pinctada fucata martensii using PacBio sequencing and Hi-C.</title>
        <authorList>
            <person name="Zheng Z."/>
        </authorList>
    </citation>
    <scope>NUCLEOTIDE SEQUENCE</scope>
    <source>
        <strain evidence="1">ZZ-2019</strain>
        <tissue evidence="1">Adductor muscle</tissue>
    </source>
</reference>
<dbReference type="AlphaFoldDB" id="A0AA88YLC8"/>
<sequence>MPKFHTREMRKKFINACGRMCNVNASYLRVIYRLLSGDNSVSEFEISKNVDERIIAAWEAEDPDIIVDLRSLNEGRPHEYSVFYEKCRIYLENVVEQVVDERRHDKLTYLASAISIPDLLSQVAKTCDKDTPIPSEQWLRYQFAPKNPHAASSSKHTGNLNIKYMVQSRVFRKKHEDDHYCAALFRYLREMAIQLKDNANFIATCMDDKHYCKVGEPGNPLAAVERGRQVLVAGNKILAASDNDFAKMSIIPSVTMKIDIPEIITGSFYRGQVYVGLKDHIFESSSPIPHMAELMKILCPDGQYANVKPILLMYTDGGPDHRVNFMSVKASLICLFRALNLDMLVAVRTAPNASWRNPPERIMSILNLALNCVGLMRKEMDEEFEAKIKSCNTMNDIRAAANKHDGLREAVGDSLESVKILLGDLFGRLSLKDKQFEIFQSASDEEIDFLWNSFVR</sequence>
<name>A0AA88YLC8_PINIB</name>
<proteinExistence type="predicted"/>
<evidence type="ECO:0000313" key="2">
    <source>
        <dbReference type="Proteomes" id="UP001186944"/>
    </source>
</evidence>
<evidence type="ECO:0000313" key="1">
    <source>
        <dbReference type="EMBL" id="KAK3107234.1"/>
    </source>
</evidence>
<keyword evidence="2" id="KW-1185">Reference proteome</keyword>
<accession>A0AA88YLC8</accession>
<dbReference type="EMBL" id="VSWD01000002">
    <property type="protein sequence ID" value="KAK3107234.1"/>
    <property type="molecule type" value="Genomic_DNA"/>
</dbReference>
<protein>
    <submittedName>
        <fullName evidence="1">Uncharacterized protein</fullName>
    </submittedName>
</protein>
<gene>
    <name evidence="1" type="ORF">FSP39_009952</name>
</gene>
<organism evidence="1 2">
    <name type="scientific">Pinctada imbricata</name>
    <name type="common">Atlantic pearl-oyster</name>
    <name type="synonym">Pinctada martensii</name>
    <dbReference type="NCBI Taxonomy" id="66713"/>
    <lineage>
        <taxon>Eukaryota</taxon>
        <taxon>Metazoa</taxon>
        <taxon>Spiralia</taxon>
        <taxon>Lophotrochozoa</taxon>
        <taxon>Mollusca</taxon>
        <taxon>Bivalvia</taxon>
        <taxon>Autobranchia</taxon>
        <taxon>Pteriomorphia</taxon>
        <taxon>Pterioida</taxon>
        <taxon>Pterioidea</taxon>
        <taxon>Pteriidae</taxon>
        <taxon>Pinctada</taxon>
    </lineage>
</organism>